<dbReference type="SUPFAM" id="SSF51419">
    <property type="entry name" value="PLP-binding barrel"/>
    <property type="match status" value="1"/>
</dbReference>
<dbReference type="SMART" id="SM01119">
    <property type="entry name" value="D-ser_dehydrat"/>
    <property type="match status" value="1"/>
</dbReference>
<keyword evidence="5" id="KW-1185">Reference proteome</keyword>
<gene>
    <name evidence="4" type="ORF">E5A74_10825</name>
</gene>
<evidence type="ECO:0000256" key="1">
    <source>
        <dbReference type="ARBA" id="ARBA00005323"/>
    </source>
</evidence>
<reference evidence="4 5" key="1">
    <citation type="submission" date="2019-04" db="EMBL/GenBank/DDBJ databases">
        <title>Sphingomonas psychrotolerans sp. nov., isolated from soil in the Tianshan Mountains, Xinjiang, China.</title>
        <authorList>
            <person name="Luo Y."/>
            <person name="Sheng H."/>
        </authorList>
    </citation>
    <scope>NUCLEOTIDE SEQUENCE [LARGE SCALE GENOMIC DNA]</scope>
    <source>
        <strain evidence="4 5">KIS18-15</strain>
    </source>
</reference>
<organism evidence="4 5">
    <name type="scientific">Sphingomonas naasensis</name>
    <dbReference type="NCBI Taxonomy" id="1344951"/>
    <lineage>
        <taxon>Bacteria</taxon>
        <taxon>Pseudomonadati</taxon>
        <taxon>Pseudomonadota</taxon>
        <taxon>Alphaproteobacteria</taxon>
        <taxon>Sphingomonadales</taxon>
        <taxon>Sphingomonadaceae</taxon>
        <taxon>Sphingomonas</taxon>
    </lineage>
</organism>
<dbReference type="GO" id="GO:0036088">
    <property type="term" value="P:D-serine catabolic process"/>
    <property type="evidence" value="ECO:0007669"/>
    <property type="project" value="TreeGrafter"/>
</dbReference>
<comment type="similarity">
    <text evidence="1">Belongs to the DSD1 family.</text>
</comment>
<dbReference type="Proteomes" id="UP000309848">
    <property type="component" value="Unassembled WGS sequence"/>
</dbReference>
<dbReference type="RefSeq" id="WP_135984737.1">
    <property type="nucleotide sequence ID" value="NZ_JAASQM010000004.1"/>
</dbReference>
<dbReference type="InterPro" id="IPR026956">
    <property type="entry name" value="D-ser_dehydrat-like_dom"/>
</dbReference>
<dbReference type="Pfam" id="PF01168">
    <property type="entry name" value="Ala_racemase_N"/>
    <property type="match status" value="1"/>
</dbReference>
<dbReference type="InterPro" id="IPR029066">
    <property type="entry name" value="PLP-binding_barrel"/>
</dbReference>
<evidence type="ECO:0000313" key="5">
    <source>
        <dbReference type="Proteomes" id="UP000309848"/>
    </source>
</evidence>
<dbReference type="OrthoDB" id="9772497at2"/>
<dbReference type="InterPro" id="IPR051466">
    <property type="entry name" value="D-amino_acid_metab_enzyme"/>
</dbReference>
<comment type="caution">
    <text evidence="4">The sequence shown here is derived from an EMBL/GenBank/DDBJ whole genome shotgun (WGS) entry which is preliminary data.</text>
</comment>
<dbReference type="Pfam" id="PF14031">
    <property type="entry name" value="D-ser_dehydrat"/>
    <property type="match status" value="1"/>
</dbReference>
<evidence type="ECO:0000313" key="4">
    <source>
        <dbReference type="EMBL" id="TGX42336.1"/>
    </source>
</evidence>
<dbReference type="PANTHER" id="PTHR28004">
    <property type="entry name" value="ZGC:162816-RELATED"/>
    <property type="match status" value="1"/>
</dbReference>
<dbReference type="InterPro" id="IPR001608">
    <property type="entry name" value="Ala_racemase_N"/>
</dbReference>
<dbReference type="EMBL" id="SRXU01000004">
    <property type="protein sequence ID" value="TGX42336.1"/>
    <property type="molecule type" value="Genomic_DNA"/>
</dbReference>
<dbReference type="GO" id="GO:0008721">
    <property type="term" value="F:D-serine ammonia-lyase activity"/>
    <property type="evidence" value="ECO:0007669"/>
    <property type="project" value="TreeGrafter"/>
</dbReference>
<dbReference type="AlphaFoldDB" id="A0A4S1WMI9"/>
<dbReference type="Gene3D" id="3.20.20.10">
    <property type="entry name" value="Alanine racemase"/>
    <property type="match status" value="1"/>
</dbReference>
<dbReference type="InterPro" id="IPR042208">
    <property type="entry name" value="D-ser_dehydrat-like_sf"/>
</dbReference>
<accession>A0A4S1WMI9</accession>
<protein>
    <submittedName>
        <fullName evidence="4">DSD1 family PLP-dependent enzyme</fullName>
    </submittedName>
</protein>
<evidence type="ECO:0000259" key="3">
    <source>
        <dbReference type="SMART" id="SM01119"/>
    </source>
</evidence>
<dbReference type="PANTHER" id="PTHR28004:SF2">
    <property type="entry name" value="D-SERINE DEHYDRATASE"/>
    <property type="match status" value="1"/>
</dbReference>
<dbReference type="Gene3D" id="2.40.37.20">
    <property type="entry name" value="D-serine dehydratase-like domain"/>
    <property type="match status" value="1"/>
</dbReference>
<feature type="domain" description="D-serine dehydratase-like" evidence="3">
    <location>
        <begin position="255"/>
        <end position="342"/>
    </location>
</feature>
<keyword evidence="2" id="KW-0456">Lyase</keyword>
<proteinExistence type="inferred from homology"/>
<name>A0A4S1WMI9_9SPHN</name>
<sequence>MTVPLPRRDLATPALIVDRAALTRNIAAMAAFAEAQGVALRPHAKTHKSGEIARRQIAAGAAGICCAKLAEAEALAADGVANIHLTSPVVTPAAIERLAALSRRIALSVVIDHPDNARAIGAAAGGLTVFIDVDPGSHRTGVTSAAAAVALARAIAATGTLVLGGVQFYCGSHQHIQSLAERRAAIVERTDYLRGVLDALGDAGFAVPIVTGGGTGTFAIDASLGLFTELQVGSYIFLDREYVDCELAGPRFEPALFVDATVVSANTPGMVTIDAGLKAFATDAGVPVVLAGAPDGSGYAFTGDEHGALRGDGLPQLGARVSLMPPHCDPTVNLYDRYFVLDGGMIVDSWPVTARGCSS</sequence>
<evidence type="ECO:0000256" key="2">
    <source>
        <dbReference type="ARBA" id="ARBA00023239"/>
    </source>
</evidence>